<accession>A0A9J5ZAM1</accession>
<reference evidence="1 2" key="1">
    <citation type="submission" date="2020-09" db="EMBL/GenBank/DDBJ databases">
        <title>De no assembly of potato wild relative species, Solanum commersonii.</title>
        <authorList>
            <person name="Cho K."/>
        </authorList>
    </citation>
    <scope>NUCLEOTIDE SEQUENCE [LARGE SCALE GENOMIC DNA]</scope>
    <source>
        <strain evidence="1">LZ3.2</strain>
        <tissue evidence="1">Leaf</tissue>
    </source>
</reference>
<dbReference type="PANTHER" id="PTHR33116:SF67">
    <property type="entry name" value="REVERSE TRANSCRIPTASE"/>
    <property type="match status" value="1"/>
</dbReference>
<dbReference type="PANTHER" id="PTHR33116">
    <property type="entry name" value="REVERSE TRANSCRIPTASE ZINC-BINDING DOMAIN-CONTAINING PROTEIN-RELATED-RELATED"/>
    <property type="match status" value="1"/>
</dbReference>
<dbReference type="AlphaFoldDB" id="A0A9J5ZAM1"/>
<evidence type="ECO:0008006" key="3">
    <source>
        <dbReference type="Google" id="ProtNLM"/>
    </source>
</evidence>
<name>A0A9J5ZAM1_SOLCO</name>
<comment type="caution">
    <text evidence="1">The sequence shown here is derived from an EMBL/GenBank/DDBJ whole genome shotgun (WGS) entry which is preliminary data.</text>
</comment>
<evidence type="ECO:0000313" key="2">
    <source>
        <dbReference type="Proteomes" id="UP000824120"/>
    </source>
</evidence>
<dbReference type="EMBL" id="JACXVP010000004">
    <property type="protein sequence ID" value="KAG5609913.1"/>
    <property type="molecule type" value="Genomic_DNA"/>
</dbReference>
<organism evidence="1 2">
    <name type="scientific">Solanum commersonii</name>
    <name type="common">Commerson's wild potato</name>
    <name type="synonym">Commerson's nightshade</name>
    <dbReference type="NCBI Taxonomy" id="4109"/>
    <lineage>
        <taxon>Eukaryota</taxon>
        <taxon>Viridiplantae</taxon>
        <taxon>Streptophyta</taxon>
        <taxon>Embryophyta</taxon>
        <taxon>Tracheophyta</taxon>
        <taxon>Spermatophyta</taxon>
        <taxon>Magnoliopsida</taxon>
        <taxon>eudicotyledons</taxon>
        <taxon>Gunneridae</taxon>
        <taxon>Pentapetalae</taxon>
        <taxon>asterids</taxon>
        <taxon>lamiids</taxon>
        <taxon>Solanales</taxon>
        <taxon>Solanaceae</taxon>
        <taxon>Solanoideae</taxon>
        <taxon>Solaneae</taxon>
        <taxon>Solanum</taxon>
    </lineage>
</organism>
<protein>
    <recommendedName>
        <fullName evidence="3">Reverse transcriptase</fullName>
    </recommendedName>
</protein>
<gene>
    <name evidence="1" type="ORF">H5410_021194</name>
</gene>
<evidence type="ECO:0000313" key="1">
    <source>
        <dbReference type="EMBL" id="KAG5609913.1"/>
    </source>
</evidence>
<sequence>MKVLQEYKAQYGQKINKDKSFFYMSNKATNASMKVVEDAIGFLRGKFPLMYLRCPIGRAKKMKVDFTDLNRKIQNKLHRALVKYVLQSKPICLLSVLVSPKYIIYDIHRIFAKFLWNFIKEGRAKHWISQDDICVPKEERGLGFWSLFDFSKALSTKLWLSFKTKILCGPISYGIIIARGMDHRLWNG</sequence>
<dbReference type="OrthoDB" id="1938246at2759"/>
<dbReference type="Proteomes" id="UP000824120">
    <property type="component" value="Chromosome 4"/>
</dbReference>
<proteinExistence type="predicted"/>
<keyword evidence="2" id="KW-1185">Reference proteome</keyword>